<feature type="compositionally biased region" description="Low complexity" evidence="7">
    <location>
        <begin position="587"/>
        <end position="606"/>
    </location>
</feature>
<dbReference type="PANTHER" id="PTHR10332:SF10">
    <property type="entry name" value="EQUILIBRATIVE NUCLEOSIDE TRANSPORTER 4"/>
    <property type="match status" value="1"/>
</dbReference>
<proteinExistence type="inferred from homology"/>
<keyword evidence="6" id="KW-0472">Membrane</keyword>
<comment type="similarity">
    <text evidence="2">Belongs to the SLC29A/ENT transporter (TC 2.A.57) family.</text>
</comment>
<organism evidence="8 9">
    <name type="scientific">Astrephomene gubernaculifera</name>
    <dbReference type="NCBI Taxonomy" id="47775"/>
    <lineage>
        <taxon>Eukaryota</taxon>
        <taxon>Viridiplantae</taxon>
        <taxon>Chlorophyta</taxon>
        <taxon>core chlorophytes</taxon>
        <taxon>Chlorophyceae</taxon>
        <taxon>CS clade</taxon>
        <taxon>Chlamydomonadales</taxon>
        <taxon>Astrephomenaceae</taxon>
        <taxon>Astrephomene</taxon>
    </lineage>
</organism>
<name>A0AAD3HPW7_9CHLO</name>
<keyword evidence="3" id="KW-0813">Transport</keyword>
<evidence type="ECO:0000256" key="2">
    <source>
        <dbReference type="ARBA" id="ARBA00007965"/>
    </source>
</evidence>
<accession>A0AAD3HPW7</accession>
<dbReference type="Proteomes" id="UP001054857">
    <property type="component" value="Unassembled WGS sequence"/>
</dbReference>
<feature type="region of interest" description="Disordered" evidence="7">
    <location>
        <begin position="186"/>
        <end position="239"/>
    </location>
</feature>
<evidence type="ECO:0000256" key="5">
    <source>
        <dbReference type="ARBA" id="ARBA00022989"/>
    </source>
</evidence>
<dbReference type="EMBL" id="BMAR01000030">
    <property type="protein sequence ID" value="GFR49459.1"/>
    <property type="molecule type" value="Genomic_DNA"/>
</dbReference>
<dbReference type="GO" id="GO:0005886">
    <property type="term" value="C:plasma membrane"/>
    <property type="evidence" value="ECO:0007669"/>
    <property type="project" value="TreeGrafter"/>
</dbReference>
<dbReference type="Pfam" id="PF01733">
    <property type="entry name" value="Nucleoside_tran"/>
    <property type="match status" value="1"/>
</dbReference>
<comment type="caution">
    <text evidence="8">The sequence shown here is derived from an EMBL/GenBank/DDBJ whole genome shotgun (WGS) entry which is preliminary data.</text>
</comment>
<feature type="compositionally biased region" description="Low complexity" evidence="7">
    <location>
        <begin position="317"/>
        <end position="327"/>
    </location>
</feature>
<dbReference type="GO" id="GO:0005337">
    <property type="term" value="F:nucleoside transmembrane transporter activity"/>
    <property type="evidence" value="ECO:0007669"/>
    <property type="project" value="InterPro"/>
</dbReference>
<evidence type="ECO:0000256" key="1">
    <source>
        <dbReference type="ARBA" id="ARBA00004141"/>
    </source>
</evidence>
<evidence type="ECO:0000256" key="7">
    <source>
        <dbReference type="SAM" id="MobiDB-lite"/>
    </source>
</evidence>
<dbReference type="InterPro" id="IPR002259">
    <property type="entry name" value="Eqnu_transpt"/>
</dbReference>
<feature type="compositionally biased region" description="Pro residues" evidence="7">
    <location>
        <begin position="576"/>
        <end position="586"/>
    </location>
</feature>
<keyword evidence="9" id="KW-1185">Reference proteome</keyword>
<evidence type="ECO:0000313" key="8">
    <source>
        <dbReference type="EMBL" id="GFR49459.1"/>
    </source>
</evidence>
<reference evidence="8 9" key="1">
    <citation type="journal article" date="2021" name="Sci. Rep.">
        <title>Genome sequencing of the multicellular alga Astrephomene provides insights into convergent evolution of germ-soma differentiation.</title>
        <authorList>
            <person name="Yamashita S."/>
            <person name="Yamamoto K."/>
            <person name="Matsuzaki R."/>
            <person name="Suzuki S."/>
            <person name="Yamaguchi H."/>
            <person name="Hirooka S."/>
            <person name="Minakuchi Y."/>
            <person name="Miyagishima S."/>
            <person name="Kawachi M."/>
            <person name="Toyoda A."/>
            <person name="Nozaki H."/>
        </authorList>
    </citation>
    <scope>NUCLEOTIDE SEQUENCE [LARGE SCALE GENOMIC DNA]</scope>
    <source>
        <strain evidence="8 9">NIES-4017</strain>
    </source>
</reference>
<keyword evidence="5" id="KW-1133">Transmembrane helix</keyword>
<evidence type="ECO:0000313" key="9">
    <source>
        <dbReference type="Proteomes" id="UP001054857"/>
    </source>
</evidence>
<dbReference type="AlphaFoldDB" id="A0AAD3HPW7"/>
<evidence type="ECO:0000256" key="4">
    <source>
        <dbReference type="ARBA" id="ARBA00022692"/>
    </source>
</evidence>
<feature type="compositionally biased region" description="Basic and acidic residues" evidence="7">
    <location>
        <begin position="407"/>
        <end position="416"/>
    </location>
</feature>
<sequence>MAPRTPHSANTNTTLTATTAITSTHLHHPSSILAASTPSPSLSSPSPPPPPAAPLWGLLAVCGAVVGVGLCDGLSQGALFGLVAQLPQGCMQALVSGTASSGVLVCLLRLGCKAAWSDGGGGGAGAADEGYDLAGLRNATRLYFGLAGLLSLSCLLVYDHLLPRLLASCDHHQGLLMQQQQQLGSCRTDEGTGELEQQQEPDATNKKDGGGGPKCDCSTAEEVAGHDDDGNDDDVDHPHLRSRAEQQPLLLPPLLSPQQQHQQHQQPQPQSPGLLKVELIPSREVLQKPLSTTHGSVGGSGPSPQCYHPPAAEVHAGSTNGSTSGSPTSPVLACLRRCWPACGCLGLTYSVTLAIFPGVLAEDVKSPQLGDWYPLLLLSAFNAADLLGKSLPPLAPPPTLAPAPALDDGRLREKEQQQQGERLLQPRRWPLRSMVVVEWEVLLRPLRRPMGLLAAAALRGVLALPAFLAAARGGGGAGVMAALTVALGVSNGFLTTQALTLGPATAVATTTSTTTTTTTTTTSSNGGGSKRSAMHPRRNANAPAELLQEEEEEDEEEQKEEEEADAALQSTKDPLLPKPAAPPHPHPCSSSPYSHHPHPCSSSPYSHHPHPCSYPPSSHHPHPCSYPPSSHHPHPCSSSHSSHHPHPCSSHSPHPAAAEVVEQLLVLSMLLGLNAGAYLGWLWLL</sequence>
<protein>
    <submittedName>
        <fullName evidence="8">Uncharacterized protein</fullName>
    </submittedName>
</protein>
<comment type="subcellular location">
    <subcellularLocation>
        <location evidence="1">Membrane</location>
        <topology evidence="1">Multi-pass membrane protein</topology>
    </subcellularLocation>
</comment>
<feature type="compositionally biased region" description="Acidic residues" evidence="7">
    <location>
        <begin position="547"/>
        <end position="565"/>
    </location>
</feature>
<dbReference type="PANTHER" id="PTHR10332">
    <property type="entry name" value="EQUILIBRATIVE NUCLEOSIDE TRANSPORTER"/>
    <property type="match status" value="1"/>
</dbReference>
<feature type="region of interest" description="Disordered" evidence="7">
    <location>
        <begin position="290"/>
        <end position="327"/>
    </location>
</feature>
<evidence type="ECO:0000256" key="3">
    <source>
        <dbReference type="ARBA" id="ARBA00022448"/>
    </source>
</evidence>
<feature type="region of interest" description="Disordered" evidence="7">
    <location>
        <begin position="395"/>
        <end position="421"/>
    </location>
</feature>
<feature type="region of interest" description="Disordered" evidence="7">
    <location>
        <begin position="508"/>
        <end position="654"/>
    </location>
</feature>
<feature type="compositionally biased region" description="Low complexity" evidence="7">
    <location>
        <begin position="509"/>
        <end position="524"/>
    </location>
</feature>
<evidence type="ECO:0000256" key="6">
    <source>
        <dbReference type="ARBA" id="ARBA00023136"/>
    </source>
</evidence>
<gene>
    <name evidence="8" type="ORF">Agub_g11519</name>
</gene>
<keyword evidence="4" id="KW-0812">Transmembrane</keyword>